<dbReference type="PATRIC" id="fig|28229.4.peg.1620"/>
<comment type="caution">
    <text evidence="1">The sequence shown here is derived from an EMBL/GenBank/DDBJ whole genome shotgun (WGS) entry which is preliminary data.</text>
</comment>
<dbReference type="InterPro" id="IPR010836">
    <property type="entry name" value="SapC"/>
</dbReference>
<sequence length="238" mass="27301">MANHVLLNNIDHHDLKIITDKSDQYGNNTMYSVVYPFEFKELQADYPIFFHKDNTSNNYTALALFGFDENENLFLQNEKWHASYIPLMIQREPFLIGQQNQIEQGETVNNQVIHLDLDSPRVSKEHGTDIFLPNGGNSEYISKISSILKAIHDSKISTKLFFDTLKEHDLFEAFNLDIQLKDGSNNRLSGFYTINEDKLRALSGDVLTQLNKSGLLMLIYMVIASHANLNAMIQLKDQ</sequence>
<gene>
    <name evidence="1" type="ORF">ND2E_2588</name>
</gene>
<accession>A0A099KTH7</accession>
<evidence type="ECO:0000313" key="2">
    <source>
        <dbReference type="Proteomes" id="UP000029843"/>
    </source>
</evidence>
<protein>
    <submittedName>
        <fullName evidence="1">SapC family protein</fullName>
    </submittedName>
</protein>
<organism evidence="1 2">
    <name type="scientific">Colwellia psychrerythraea</name>
    <name type="common">Vibrio psychroerythus</name>
    <dbReference type="NCBI Taxonomy" id="28229"/>
    <lineage>
        <taxon>Bacteria</taxon>
        <taxon>Pseudomonadati</taxon>
        <taxon>Pseudomonadota</taxon>
        <taxon>Gammaproteobacteria</taxon>
        <taxon>Alteromonadales</taxon>
        <taxon>Colwelliaceae</taxon>
        <taxon>Colwellia</taxon>
    </lineage>
</organism>
<dbReference type="Proteomes" id="UP000029843">
    <property type="component" value="Unassembled WGS sequence"/>
</dbReference>
<name>A0A099KTH7_COLPS</name>
<evidence type="ECO:0000313" key="1">
    <source>
        <dbReference type="EMBL" id="KGJ93122.1"/>
    </source>
</evidence>
<proteinExistence type="predicted"/>
<reference evidence="1 2" key="1">
    <citation type="submission" date="2014-08" db="EMBL/GenBank/DDBJ databases">
        <title>Genomic and Phenotypic Diversity of Colwellia psychrerythraea strains from Disparate Marine Basins.</title>
        <authorList>
            <person name="Techtmann S.M."/>
            <person name="Stelling S.C."/>
            <person name="Utturkar S.M."/>
            <person name="Alshibli N."/>
            <person name="Harris A."/>
            <person name="Brown S.D."/>
            <person name="Hazen T.C."/>
        </authorList>
    </citation>
    <scope>NUCLEOTIDE SEQUENCE [LARGE SCALE GENOMIC DNA]</scope>
    <source>
        <strain evidence="1 2">ND2E</strain>
    </source>
</reference>
<dbReference type="AlphaFoldDB" id="A0A099KTH7"/>
<dbReference type="Pfam" id="PF07277">
    <property type="entry name" value="SapC"/>
    <property type="match status" value="1"/>
</dbReference>
<dbReference type="OrthoDB" id="8888710at2"/>
<dbReference type="RefSeq" id="WP_033093333.1">
    <property type="nucleotide sequence ID" value="NZ_JQED01000015.1"/>
</dbReference>
<dbReference type="EMBL" id="JQED01000015">
    <property type="protein sequence ID" value="KGJ93122.1"/>
    <property type="molecule type" value="Genomic_DNA"/>
</dbReference>